<dbReference type="InterPro" id="IPR015927">
    <property type="entry name" value="Peptidase_S24_S26A/B/C"/>
</dbReference>
<dbReference type="Pfam" id="PF00717">
    <property type="entry name" value="Peptidase_S24"/>
    <property type="match status" value="1"/>
</dbReference>
<name>A0A5Q6PFP7_VIBCL</name>
<evidence type="ECO:0000259" key="1">
    <source>
        <dbReference type="Pfam" id="PF00717"/>
    </source>
</evidence>
<organism evidence="2 3">
    <name type="scientific">Vibrio cholerae</name>
    <dbReference type="NCBI Taxonomy" id="666"/>
    <lineage>
        <taxon>Bacteria</taxon>
        <taxon>Pseudomonadati</taxon>
        <taxon>Pseudomonadota</taxon>
        <taxon>Gammaproteobacteria</taxon>
        <taxon>Vibrionales</taxon>
        <taxon>Vibrionaceae</taxon>
        <taxon>Vibrio</taxon>
    </lineage>
</organism>
<dbReference type="Gene3D" id="2.10.109.10">
    <property type="entry name" value="Umud Fragment, subunit A"/>
    <property type="match status" value="1"/>
</dbReference>
<dbReference type="PANTHER" id="PTHR33516">
    <property type="entry name" value="LEXA REPRESSOR"/>
    <property type="match status" value="1"/>
</dbReference>
<gene>
    <name evidence="2" type="ORF">F0M16_16220</name>
</gene>
<comment type="caution">
    <text evidence="2">The sequence shown here is derived from an EMBL/GenBank/DDBJ whole genome shotgun (WGS) entry which is preliminary data.</text>
</comment>
<accession>A0A5Q6PFP7</accession>
<dbReference type="PANTHER" id="PTHR33516:SF2">
    <property type="entry name" value="LEXA REPRESSOR-RELATED"/>
    <property type="match status" value="1"/>
</dbReference>
<dbReference type="Proteomes" id="UP000323225">
    <property type="component" value="Unassembled WGS sequence"/>
</dbReference>
<evidence type="ECO:0000313" key="2">
    <source>
        <dbReference type="EMBL" id="KAA1253621.1"/>
    </source>
</evidence>
<dbReference type="InterPro" id="IPR039418">
    <property type="entry name" value="LexA-like"/>
</dbReference>
<sequence>MNIIPFKASAGITGFESPANNYHTSSLSLDDLLIHNPNSTWIGCANGDSMEGVGIYNNDLIIVDRSKVATHHSVIVATLNGEFVCKIWDEKRHLLLSANDKYQAVPVTEYDSFSFEGVVMHSIRNHSQSTLELFK</sequence>
<reference evidence="2 3" key="1">
    <citation type="submission" date="2019-09" db="EMBL/GenBank/DDBJ databases">
        <authorList>
            <person name="Kritzky A."/>
            <person name="Schelkanova E.Y."/>
            <person name="Alkhova Z.V."/>
            <person name="Smirnova N.I."/>
        </authorList>
    </citation>
    <scope>NUCLEOTIDE SEQUENCE [LARGE SCALE GENOMIC DNA]</scope>
    <source>
        <strain evidence="2 3">M1526</strain>
    </source>
</reference>
<evidence type="ECO:0000313" key="3">
    <source>
        <dbReference type="Proteomes" id="UP000323225"/>
    </source>
</evidence>
<dbReference type="InterPro" id="IPR050077">
    <property type="entry name" value="LexA_repressor"/>
</dbReference>
<dbReference type="CDD" id="cd06529">
    <property type="entry name" value="S24_LexA-like"/>
    <property type="match status" value="1"/>
</dbReference>
<dbReference type="AlphaFoldDB" id="A0A5Q6PFP7"/>
<dbReference type="InterPro" id="IPR036286">
    <property type="entry name" value="LexA/Signal_pep-like_sf"/>
</dbReference>
<dbReference type="SUPFAM" id="SSF51306">
    <property type="entry name" value="LexA/Signal peptidase"/>
    <property type="match status" value="1"/>
</dbReference>
<dbReference type="EMBL" id="VUAA01000019">
    <property type="protein sequence ID" value="KAA1253621.1"/>
    <property type="molecule type" value="Genomic_DNA"/>
</dbReference>
<protein>
    <submittedName>
        <fullName evidence="2">S24 family peptidase</fullName>
    </submittedName>
</protein>
<proteinExistence type="predicted"/>
<feature type="domain" description="Peptidase S24/S26A/S26B/S26C" evidence="1">
    <location>
        <begin position="8"/>
        <end position="120"/>
    </location>
</feature>